<reference evidence="2" key="1">
    <citation type="submission" date="2018-09" db="EMBL/GenBank/DDBJ databases">
        <authorList>
            <person name="Livingstone P.G."/>
            <person name="Whitworth D.E."/>
        </authorList>
    </citation>
    <scope>NUCLEOTIDE SEQUENCE [LARGE SCALE GENOMIC DNA]</scope>
    <source>
        <strain evidence="2">CA054A</strain>
    </source>
</reference>
<evidence type="ECO:0000313" key="1">
    <source>
        <dbReference type="EMBL" id="RKG67576.1"/>
    </source>
</evidence>
<organism evidence="1 2">
    <name type="scientific">Corallococcus terminator</name>
    <dbReference type="NCBI Taxonomy" id="2316733"/>
    <lineage>
        <taxon>Bacteria</taxon>
        <taxon>Pseudomonadati</taxon>
        <taxon>Myxococcota</taxon>
        <taxon>Myxococcia</taxon>
        <taxon>Myxococcales</taxon>
        <taxon>Cystobacterineae</taxon>
        <taxon>Myxococcaceae</taxon>
        <taxon>Corallococcus</taxon>
    </lineage>
</organism>
<proteinExistence type="predicted"/>
<evidence type="ECO:0000313" key="2">
    <source>
        <dbReference type="Proteomes" id="UP000268094"/>
    </source>
</evidence>
<gene>
    <name evidence="1" type="ORF">D7V88_41030</name>
</gene>
<dbReference type="AlphaFoldDB" id="A0A3A8HBC9"/>
<protein>
    <submittedName>
        <fullName evidence="1">Uncharacterized protein</fullName>
    </submittedName>
</protein>
<dbReference type="RefSeq" id="WP_120545896.1">
    <property type="nucleotide sequence ID" value="NZ_RAVZ01000638.1"/>
</dbReference>
<sequence>MFDACGGCERRGTAGEVFDWCAHCELSLCPDCLPKGCCGTVPADSGRGAPRELPEPPAQGREPLPEHFGGRCCTHARAVACSCAFHWVCVQHGDLHVGKHD</sequence>
<name>A0A3A8HBC9_9BACT</name>
<keyword evidence="2" id="KW-1185">Reference proteome</keyword>
<comment type="caution">
    <text evidence="1">The sequence shown here is derived from an EMBL/GenBank/DDBJ whole genome shotgun (WGS) entry which is preliminary data.</text>
</comment>
<dbReference type="Proteomes" id="UP000268094">
    <property type="component" value="Unassembled WGS sequence"/>
</dbReference>
<dbReference type="OrthoDB" id="5383026at2"/>
<dbReference type="EMBL" id="RAVZ01000638">
    <property type="protein sequence ID" value="RKG67576.1"/>
    <property type="molecule type" value="Genomic_DNA"/>
</dbReference>
<accession>A0A3A8HBC9</accession>